<feature type="transmembrane region" description="Helical" evidence="12">
    <location>
        <begin position="20"/>
        <end position="42"/>
    </location>
</feature>
<evidence type="ECO:0000256" key="7">
    <source>
        <dbReference type="ARBA" id="ARBA00023004"/>
    </source>
</evidence>
<reference evidence="13" key="1">
    <citation type="submission" date="2013-10" db="EMBL/GenBank/DDBJ databases">
        <title>Genomic analysis of the causative agents of coccidiosis in chickens.</title>
        <authorList>
            <person name="Reid A.J."/>
            <person name="Blake D."/>
            <person name="Billington K."/>
            <person name="Browne H."/>
            <person name="Dunn M."/>
            <person name="Hung S."/>
            <person name="Kawahara F."/>
            <person name="Miranda-Saavedra D."/>
            <person name="Mourier T."/>
            <person name="Nagra H."/>
            <person name="Otto T.D."/>
            <person name="Rawlings N."/>
            <person name="Sanchez A."/>
            <person name="Sanders M."/>
            <person name="Subramaniam C."/>
            <person name="Tay Y."/>
            <person name="Dear P."/>
            <person name="Doerig C."/>
            <person name="Gruber A."/>
            <person name="Parkinson J."/>
            <person name="Shirley M."/>
            <person name="Wan K.L."/>
            <person name="Berriman M."/>
            <person name="Tomley F."/>
            <person name="Pain A."/>
        </authorList>
    </citation>
    <scope>NUCLEOTIDE SEQUENCE [LARGE SCALE GENOMIC DNA]</scope>
    <source>
        <strain evidence="13">Houghton</strain>
    </source>
</reference>
<feature type="transmembrane region" description="Helical" evidence="12">
    <location>
        <begin position="88"/>
        <end position="107"/>
    </location>
</feature>
<comment type="catalytic activity">
    <reaction evidence="11">
        <text>Fe(II)-heme o + 2 A + H2O = Fe(II)-heme a + 2 AH2</text>
        <dbReference type="Rhea" id="RHEA:63388"/>
        <dbReference type="ChEBI" id="CHEBI:13193"/>
        <dbReference type="ChEBI" id="CHEBI:15377"/>
        <dbReference type="ChEBI" id="CHEBI:17499"/>
        <dbReference type="ChEBI" id="CHEBI:60530"/>
        <dbReference type="ChEBI" id="CHEBI:61715"/>
        <dbReference type="EC" id="1.17.99.9"/>
    </reaction>
    <physiologicalReaction direction="left-to-right" evidence="11">
        <dbReference type="Rhea" id="RHEA:63389"/>
    </physiologicalReaction>
</comment>
<dbReference type="VEuPathDB" id="ToxoDB:ETH_00009975"/>
<organism evidence="13 14">
    <name type="scientific">Eimeria tenella</name>
    <name type="common">Coccidian parasite</name>
    <dbReference type="NCBI Taxonomy" id="5802"/>
    <lineage>
        <taxon>Eukaryota</taxon>
        <taxon>Sar</taxon>
        <taxon>Alveolata</taxon>
        <taxon>Apicomplexa</taxon>
        <taxon>Conoidasida</taxon>
        <taxon>Coccidia</taxon>
        <taxon>Eucoccidiorida</taxon>
        <taxon>Eimeriorina</taxon>
        <taxon>Eimeriidae</taxon>
        <taxon>Eimeria</taxon>
    </lineage>
</organism>
<evidence type="ECO:0000256" key="3">
    <source>
        <dbReference type="ARBA" id="ARBA00022692"/>
    </source>
</evidence>
<dbReference type="RefSeq" id="XP_013232526.1">
    <property type="nucleotide sequence ID" value="XM_013377072.1"/>
</dbReference>
<evidence type="ECO:0000256" key="12">
    <source>
        <dbReference type="SAM" id="Phobius"/>
    </source>
</evidence>
<evidence type="ECO:0000256" key="2">
    <source>
        <dbReference type="ARBA" id="ARBA00004141"/>
    </source>
</evidence>
<keyword evidence="5 12" id="KW-1133">Transmembrane helix</keyword>
<evidence type="ECO:0000256" key="4">
    <source>
        <dbReference type="ARBA" id="ARBA00022723"/>
    </source>
</evidence>
<dbReference type="PANTHER" id="PTHR23289:SF2">
    <property type="entry name" value="CYTOCHROME C OXIDASE ASSEMBLY PROTEIN COX15 HOMOLOG"/>
    <property type="match status" value="1"/>
</dbReference>
<dbReference type="InterPro" id="IPR023754">
    <property type="entry name" value="HemeA_Synthase_type2"/>
</dbReference>
<dbReference type="Proteomes" id="UP000030747">
    <property type="component" value="Unassembled WGS sequence"/>
</dbReference>
<protein>
    <submittedName>
        <fullName evidence="13">Cytochrome C oxidase assembly factor COX15, putative</fullName>
    </submittedName>
</protein>
<comment type="cofactor">
    <cofactor evidence="1">
        <name>heme b</name>
        <dbReference type="ChEBI" id="CHEBI:60344"/>
    </cofactor>
</comment>
<dbReference type="OrthoDB" id="1726137at2759"/>
<keyword evidence="4" id="KW-0479">Metal-binding</keyword>
<evidence type="ECO:0000256" key="1">
    <source>
        <dbReference type="ARBA" id="ARBA00001970"/>
    </source>
</evidence>
<dbReference type="GO" id="GO:0046872">
    <property type="term" value="F:metal ion binding"/>
    <property type="evidence" value="ECO:0007669"/>
    <property type="project" value="UniProtKB-KW"/>
</dbReference>
<dbReference type="GO" id="GO:0005743">
    <property type="term" value="C:mitochondrial inner membrane"/>
    <property type="evidence" value="ECO:0007669"/>
    <property type="project" value="TreeGrafter"/>
</dbReference>
<name>U6KUX9_EIMTE</name>
<evidence type="ECO:0000256" key="5">
    <source>
        <dbReference type="ARBA" id="ARBA00022989"/>
    </source>
</evidence>
<feature type="transmembrane region" description="Helical" evidence="12">
    <location>
        <begin position="63"/>
        <end position="82"/>
    </location>
</feature>
<keyword evidence="9 12" id="KW-0472">Membrane</keyword>
<dbReference type="GeneID" id="25251191"/>
<dbReference type="AlphaFoldDB" id="U6KUX9"/>
<dbReference type="InterPro" id="IPR003780">
    <property type="entry name" value="COX15/CtaA_fam"/>
</dbReference>
<proteinExistence type="predicted"/>
<dbReference type="VEuPathDB" id="ToxoDB:ETH2_15100800"/>
<dbReference type="GO" id="GO:0006784">
    <property type="term" value="P:heme A biosynthetic process"/>
    <property type="evidence" value="ECO:0007669"/>
    <property type="project" value="InterPro"/>
</dbReference>
<keyword evidence="6" id="KW-0560">Oxidoreductase</keyword>
<accession>U6KUX9</accession>
<keyword evidence="14" id="KW-1185">Reference proteome</keyword>
<comment type="subcellular location">
    <subcellularLocation>
        <location evidence="2">Membrane</location>
        <topology evidence="2">Multi-pass membrane protein</topology>
    </subcellularLocation>
</comment>
<evidence type="ECO:0000313" key="13">
    <source>
        <dbReference type="EMBL" id="CDJ41776.1"/>
    </source>
</evidence>
<dbReference type="EMBL" id="HG675668">
    <property type="protein sequence ID" value="CDJ41776.1"/>
    <property type="molecule type" value="Genomic_DNA"/>
</dbReference>
<keyword evidence="3 12" id="KW-0812">Transmembrane</keyword>
<evidence type="ECO:0000256" key="8">
    <source>
        <dbReference type="ARBA" id="ARBA00023133"/>
    </source>
</evidence>
<dbReference type="PANTHER" id="PTHR23289">
    <property type="entry name" value="CYTOCHROME C OXIDASE ASSEMBLY PROTEIN COX15"/>
    <property type="match status" value="1"/>
</dbReference>
<dbReference type="GO" id="GO:0120547">
    <property type="term" value="F:heme A synthase activity"/>
    <property type="evidence" value="ECO:0007669"/>
    <property type="project" value="UniProtKB-EC"/>
</dbReference>
<keyword evidence="7" id="KW-0408">Iron</keyword>
<comment type="pathway">
    <text evidence="10">Porphyrin-containing compound metabolism; heme A biosynthesis; heme A from heme O: step 1/1.</text>
</comment>
<evidence type="ECO:0000256" key="9">
    <source>
        <dbReference type="ARBA" id="ARBA00023136"/>
    </source>
</evidence>
<keyword evidence="8" id="KW-0350">Heme biosynthesis</keyword>
<dbReference type="GO" id="GO:0016653">
    <property type="term" value="F:oxidoreductase activity, acting on NAD(P)H, heme protein as acceptor"/>
    <property type="evidence" value="ECO:0007669"/>
    <property type="project" value="TreeGrafter"/>
</dbReference>
<sequence>MEASLGCLCRFVKEGYRRPVGLWLLVYGVLGGIQGLVGWWMVRSGFKEPETEVKTPRVSPYRLAFHLVMATGLYALLLWQSLSLLLPSPAAAAAAAPAAAAAAAAAARKDVHAFAALAATTFTSGAFVAGNDAGRCCNTWPKMGDQ</sequence>
<reference evidence="13" key="2">
    <citation type="submission" date="2013-10" db="EMBL/GenBank/DDBJ databases">
        <authorList>
            <person name="Aslett M."/>
        </authorList>
    </citation>
    <scope>NUCLEOTIDE SEQUENCE [LARGE SCALE GENOMIC DNA]</scope>
    <source>
        <strain evidence="13">Houghton</strain>
    </source>
</reference>
<evidence type="ECO:0000313" key="14">
    <source>
        <dbReference type="Proteomes" id="UP000030747"/>
    </source>
</evidence>
<dbReference type="Pfam" id="PF02628">
    <property type="entry name" value="COX15-CtaA"/>
    <property type="match status" value="1"/>
</dbReference>
<evidence type="ECO:0000256" key="11">
    <source>
        <dbReference type="ARBA" id="ARBA00048044"/>
    </source>
</evidence>
<evidence type="ECO:0000256" key="10">
    <source>
        <dbReference type="ARBA" id="ARBA00044501"/>
    </source>
</evidence>
<gene>
    <name evidence="13" type="ORF">ETH_00009975</name>
</gene>
<evidence type="ECO:0000256" key="6">
    <source>
        <dbReference type="ARBA" id="ARBA00023002"/>
    </source>
</evidence>